<comment type="caution">
    <text evidence="1">The sequence shown here is derived from an EMBL/GenBank/DDBJ whole genome shotgun (WGS) entry which is preliminary data.</text>
</comment>
<protein>
    <submittedName>
        <fullName evidence="1">Uncharacterized protein</fullName>
    </submittedName>
</protein>
<organism evidence="1 2">
    <name type="scientific">Granulimonas faecalis</name>
    <dbReference type="NCBI Taxonomy" id="2894155"/>
    <lineage>
        <taxon>Bacteria</taxon>
        <taxon>Bacillati</taxon>
        <taxon>Actinomycetota</taxon>
        <taxon>Coriobacteriia</taxon>
        <taxon>Coriobacteriales</taxon>
        <taxon>Kribbibacteriaceae</taxon>
        <taxon>Granulimonas</taxon>
    </lineage>
</organism>
<dbReference type="EMBL" id="BQKC01000001">
    <property type="protein sequence ID" value="GJM54854.1"/>
    <property type="molecule type" value="Genomic_DNA"/>
</dbReference>
<sequence>MVERIEGAGKVATVVEVDKDVWRAQLVGAKASVDFATAAKARLWASLACGLFSSPREAAAATA</sequence>
<reference evidence="1" key="1">
    <citation type="journal article" date="2022" name="Int. J. Syst. Evol. Microbiol.">
        <title>Granulimonas faecalis gen. nov., sp. nov., and Leptogranulimonas caecicola gen. nov., sp. nov., novel lactate-producing Atopobiaceae bacteria isolated from mouse intestines, and an emended description of the family Atopobiaceae.</title>
        <authorList>
            <person name="Morinaga K."/>
            <person name="Kusada H."/>
            <person name="Sakamoto S."/>
            <person name="Murakami T."/>
            <person name="Toyoda A."/>
            <person name="Mori H."/>
            <person name="Meng X.Y."/>
            <person name="Takashino M."/>
            <person name="Murotomi K."/>
            <person name="Tamaki H."/>
        </authorList>
    </citation>
    <scope>NUCLEOTIDE SEQUENCE</scope>
    <source>
        <strain evidence="1">OPF53</strain>
    </source>
</reference>
<proteinExistence type="predicted"/>
<accession>A0AAV5B298</accession>
<dbReference type="Proteomes" id="UP001055025">
    <property type="component" value="Unassembled WGS sequence"/>
</dbReference>
<evidence type="ECO:0000313" key="1">
    <source>
        <dbReference type="EMBL" id="GJM54854.1"/>
    </source>
</evidence>
<dbReference type="RefSeq" id="WP_204829641.1">
    <property type="nucleotide sequence ID" value="NZ_BQKC01000001.1"/>
</dbReference>
<name>A0AAV5B298_9ACTN</name>
<keyword evidence="2" id="KW-1185">Reference proteome</keyword>
<dbReference type="AlphaFoldDB" id="A0AAV5B298"/>
<evidence type="ECO:0000313" key="2">
    <source>
        <dbReference type="Proteomes" id="UP001055025"/>
    </source>
</evidence>
<gene>
    <name evidence="1" type="ORF">ATOP_05090</name>
</gene>